<proteinExistence type="predicted"/>
<name>W5Y373_9CORY</name>
<dbReference type="InterPro" id="IPR042002">
    <property type="entry name" value="Sortase_C"/>
</dbReference>
<evidence type="ECO:0000256" key="2">
    <source>
        <dbReference type="PIRSR" id="PIRSR605754-1"/>
    </source>
</evidence>
<sequence>MASRTTEGKHSAKRASGKKKSNALIALLLIVAGLGVLLYPVIATQWNNFSQLRASEEYSKLEKQAPQEVLDTAWNEAQKYNEERPYDGNVMDAWNDRADENSEAYQQYQRYLSELAETEAMGRIIIPSIDSDLPIYHGTSEATLAKGAGHLYGTDLPVGGEGRHAVLSAHTGMQNATLWDNLTKVKEGDAFYIQVAGHKLKYQVDQIKVVLPSETDDLRRVDGQDYVTLITCTPYGINTHRLLVRGHQEPMDPSDEAVFDSNKGLHMQWWMWAILAAAALILLFLIMWLRRLRRDAKKAAEEA</sequence>
<dbReference type="GO" id="GO:0016787">
    <property type="term" value="F:hydrolase activity"/>
    <property type="evidence" value="ECO:0007669"/>
    <property type="project" value="UniProtKB-KW"/>
</dbReference>
<dbReference type="PATRIC" id="fig|1224164.3.peg.2326"/>
<accession>W5Y373</accession>
<dbReference type="HOGENOM" id="CLU_045680_1_2_11"/>
<keyword evidence="3" id="KW-0472">Membrane</keyword>
<feature type="transmembrane region" description="Helical" evidence="3">
    <location>
        <begin position="21"/>
        <end position="42"/>
    </location>
</feature>
<gene>
    <name evidence="4" type="ORF">B843_11545</name>
</gene>
<organism evidence="4 5">
    <name type="scientific">Corynebacterium vitaeruminis DSM 20294</name>
    <dbReference type="NCBI Taxonomy" id="1224164"/>
    <lineage>
        <taxon>Bacteria</taxon>
        <taxon>Bacillati</taxon>
        <taxon>Actinomycetota</taxon>
        <taxon>Actinomycetes</taxon>
        <taxon>Mycobacteriales</taxon>
        <taxon>Corynebacteriaceae</taxon>
        <taxon>Corynebacterium</taxon>
    </lineage>
</organism>
<dbReference type="STRING" id="1224164.B843_11545"/>
<dbReference type="eggNOG" id="COG3764">
    <property type="taxonomic scope" value="Bacteria"/>
</dbReference>
<feature type="active site" description="Acyl-thioester intermediate" evidence="2">
    <location>
        <position position="232"/>
    </location>
</feature>
<dbReference type="EMBL" id="CP004353">
    <property type="protein sequence ID" value="AHI23687.1"/>
    <property type="molecule type" value="Genomic_DNA"/>
</dbReference>
<reference evidence="4 5" key="1">
    <citation type="submission" date="2013-02" db="EMBL/GenBank/DDBJ databases">
        <title>The complete genome sequence of Corynebacterium vitaeruminis DSM 20294.</title>
        <authorList>
            <person name="Ruckert C."/>
            <person name="Albersmeier A."/>
            <person name="Kalinowski J."/>
        </authorList>
    </citation>
    <scope>NUCLEOTIDE SEQUENCE [LARGE SCALE GENOMIC DNA]</scope>
    <source>
        <strain evidence="5">ATCC 10234</strain>
    </source>
</reference>
<keyword evidence="3" id="KW-0812">Transmembrane</keyword>
<evidence type="ECO:0000313" key="4">
    <source>
        <dbReference type="EMBL" id="AHI23687.1"/>
    </source>
</evidence>
<evidence type="ECO:0000256" key="3">
    <source>
        <dbReference type="SAM" id="Phobius"/>
    </source>
</evidence>
<keyword evidence="1" id="KW-0378">Hydrolase</keyword>
<dbReference type="InterPro" id="IPR023365">
    <property type="entry name" value="Sortase_dom-sf"/>
</dbReference>
<dbReference type="CDD" id="cd05827">
    <property type="entry name" value="Sortase_C"/>
    <property type="match status" value="1"/>
</dbReference>
<feature type="active site" description="Proton donor/acceptor" evidence="2">
    <location>
        <position position="170"/>
    </location>
</feature>
<protein>
    <submittedName>
        <fullName evidence="4">Putative fimbrial associated sortase</fullName>
    </submittedName>
</protein>
<evidence type="ECO:0000313" key="5">
    <source>
        <dbReference type="Proteomes" id="UP000019222"/>
    </source>
</evidence>
<keyword evidence="3" id="KW-1133">Transmembrane helix</keyword>
<feature type="transmembrane region" description="Helical" evidence="3">
    <location>
        <begin position="269"/>
        <end position="289"/>
    </location>
</feature>
<evidence type="ECO:0000256" key="1">
    <source>
        <dbReference type="ARBA" id="ARBA00022801"/>
    </source>
</evidence>
<dbReference type="NCBIfam" id="NF033745">
    <property type="entry name" value="class_C_sortase"/>
    <property type="match status" value="1"/>
</dbReference>
<keyword evidence="5" id="KW-1185">Reference proteome</keyword>
<dbReference type="Gene3D" id="2.40.260.10">
    <property type="entry name" value="Sortase"/>
    <property type="match status" value="1"/>
</dbReference>
<dbReference type="Proteomes" id="UP000019222">
    <property type="component" value="Chromosome"/>
</dbReference>
<dbReference type="AlphaFoldDB" id="W5Y373"/>
<dbReference type="RefSeq" id="WP_025253672.1">
    <property type="nucleotide sequence ID" value="NZ_CP004353.1"/>
</dbReference>
<dbReference type="InterPro" id="IPR005754">
    <property type="entry name" value="Sortase"/>
</dbReference>
<dbReference type="SUPFAM" id="SSF63817">
    <property type="entry name" value="Sortase"/>
    <property type="match status" value="1"/>
</dbReference>
<dbReference type="Pfam" id="PF04203">
    <property type="entry name" value="Sortase"/>
    <property type="match status" value="1"/>
</dbReference>
<dbReference type="KEGG" id="cvt:B843_11545"/>
<dbReference type="NCBIfam" id="TIGR01076">
    <property type="entry name" value="sortase_fam"/>
    <property type="match status" value="1"/>
</dbReference>